<evidence type="ECO:0000259" key="5">
    <source>
        <dbReference type="Pfam" id="PF02866"/>
    </source>
</evidence>
<dbReference type="InterPro" id="IPR015955">
    <property type="entry name" value="Lactate_DH/Glyco_Ohase_4_C"/>
</dbReference>
<proteinExistence type="inferred from homology"/>
<keyword evidence="1 3" id="KW-0560">Oxidoreductase</keyword>
<dbReference type="PANTHER" id="PTHR43128">
    <property type="entry name" value="L-2-HYDROXYCARBOXYLATE DEHYDROGENASE (NAD(P)(+))"/>
    <property type="match status" value="1"/>
</dbReference>
<dbReference type="InterPro" id="IPR036291">
    <property type="entry name" value="NAD(P)-bd_dom_sf"/>
</dbReference>
<comment type="caution">
    <text evidence="6">The sequence shown here is derived from an EMBL/GenBank/DDBJ whole genome shotgun (WGS) entry which is preliminary data.</text>
</comment>
<name>A0AAW1MNZ1_POPJA</name>
<comment type="similarity">
    <text evidence="3">Belongs to the LDH/MDH superfamily.</text>
</comment>
<dbReference type="Pfam" id="PF02866">
    <property type="entry name" value="Ldh_1_C"/>
    <property type="match status" value="1"/>
</dbReference>
<dbReference type="InterPro" id="IPR022383">
    <property type="entry name" value="Lactate/malate_DH_C"/>
</dbReference>
<sequence>MLYLDYASSADSKICIVTAGATVAGDNKELTAKQNTEIFKEIIPELVKYSPNCILIICSQPVDIMTYVAWKLSSFQPYRVIGSGTILESARLRFLIAQRLEVEASSCQAFVIGEHGRKSVPVWSAVSVSGVRLREVNPNLGTDNDPEDWQELHKQVVESAEEVNRLKQCGSWGMALSISRLVRAIIEDSRECYPISTHIKVCFARGVGIDIEDIDEIFIEPPDTAVLTDEDSGDKDIGGLVDNLSGAQLRVPVEIKLNNSERIGGCSLIMINQVFFPQHHLSN</sequence>
<keyword evidence="2" id="KW-0520">NAD</keyword>
<gene>
    <name evidence="6" type="ORF">QE152_g5246</name>
</gene>
<dbReference type="GO" id="GO:0004459">
    <property type="term" value="F:L-lactate dehydrogenase (NAD+) activity"/>
    <property type="evidence" value="ECO:0007669"/>
    <property type="project" value="TreeGrafter"/>
</dbReference>
<dbReference type="InterPro" id="IPR001236">
    <property type="entry name" value="Lactate/malate_DH_N"/>
</dbReference>
<dbReference type="Gene3D" id="3.40.50.720">
    <property type="entry name" value="NAD(P)-binding Rossmann-like Domain"/>
    <property type="match status" value="1"/>
</dbReference>
<evidence type="ECO:0000259" key="4">
    <source>
        <dbReference type="Pfam" id="PF00056"/>
    </source>
</evidence>
<evidence type="ECO:0000313" key="6">
    <source>
        <dbReference type="EMBL" id="KAK9747456.1"/>
    </source>
</evidence>
<protein>
    <submittedName>
        <fullName evidence="6">Lactate/malate dehydrogenase, NAD binding domain</fullName>
    </submittedName>
</protein>
<feature type="domain" description="Lactate/malate dehydrogenase C-terminal" evidence="5">
    <location>
        <begin position="85"/>
        <end position="194"/>
    </location>
</feature>
<dbReference type="AlphaFoldDB" id="A0AAW1MNZ1"/>
<dbReference type="PANTHER" id="PTHR43128:SF16">
    <property type="entry name" value="L-LACTATE DEHYDROGENASE"/>
    <property type="match status" value="1"/>
</dbReference>
<evidence type="ECO:0000256" key="3">
    <source>
        <dbReference type="RuleBase" id="RU003369"/>
    </source>
</evidence>
<dbReference type="PRINTS" id="PR00086">
    <property type="entry name" value="LLDHDRGNASE"/>
</dbReference>
<dbReference type="Pfam" id="PF00056">
    <property type="entry name" value="Ldh_1_N"/>
    <property type="match status" value="1"/>
</dbReference>
<evidence type="ECO:0000256" key="1">
    <source>
        <dbReference type="ARBA" id="ARBA00023002"/>
    </source>
</evidence>
<reference evidence="6 7" key="1">
    <citation type="journal article" date="2024" name="BMC Genomics">
        <title>De novo assembly and annotation of Popillia japonica's genome with initial clues to its potential as an invasive pest.</title>
        <authorList>
            <person name="Cucini C."/>
            <person name="Boschi S."/>
            <person name="Funari R."/>
            <person name="Cardaioli E."/>
            <person name="Iannotti N."/>
            <person name="Marturano G."/>
            <person name="Paoli F."/>
            <person name="Bruttini M."/>
            <person name="Carapelli A."/>
            <person name="Frati F."/>
            <person name="Nardi F."/>
        </authorList>
    </citation>
    <scope>NUCLEOTIDE SEQUENCE [LARGE SCALE GENOMIC DNA]</scope>
    <source>
        <strain evidence="6">DMR45628</strain>
    </source>
</reference>
<dbReference type="EMBL" id="JASPKY010000030">
    <property type="protein sequence ID" value="KAK9747456.1"/>
    <property type="molecule type" value="Genomic_DNA"/>
</dbReference>
<dbReference type="Proteomes" id="UP001458880">
    <property type="component" value="Unassembled WGS sequence"/>
</dbReference>
<dbReference type="GO" id="GO:0006089">
    <property type="term" value="P:lactate metabolic process"/>
    <property type="evidence" value="ECO:0007669"/>
    <property type="project" value="TreeGrafter"/>
</dbReference>
<evidence type="ECO:0000256" key="2">
    <source>
        <dbReference type="ARBA" id="ARBA00023027"/>
    </source>
</evidence>
<dbReference type="SUPFAM" id="SSF56327">
    <property type="entry name" value="LDH C-terminal domain-like"/>
    <property type="match status" value="1"/>
</dbReference>
<feature type="domain" description="Lactate/malate dehydrogenase N-terminal" evidence="4">
    <location>
        <begin position="5"/>
        <end position="82"/>
    </location>
</feature>
<dbReference type="InterPro" id="IPR001557">
    <property type="entry name" value="L-lactate/malate_DH"/>
</dbReference>
<dbReference type="Gene3D" id="3.90.110.10">
    <property type="entry name" value="Lactate dehydrogenase/glycoside hydrolase, family 4, C-terminal"/>
    <property type="match status" value="1"/>
</dbReference>
<accession>A0AAW1MNZ1</accession>
<organism evidence="6 7">
    <name type="scientific">Popillia japonica</name>
    <name type="common">Japanese beetle</name>
    <dbReference type="NCBI Taxonomy" id="7064"/>
    <lineage>
        <taxon>Eukaryota</taxon>
        <taxon>Metazoa</taxon>
        <taxon>Ecdysozoa</taxon>
        <taxon>Arthropoda</taxon>
        <taxon>Hexapoda</taxon>
        <taxon>Insecta</taxon>
        <taxon>Pterygota</taxon>
        <taxon>Neoptera</taxon>
        <taxon>Endopterygota</taxon>
        <taxon>Coleoptera</taxon>
        <taxon>Polyphaga</taxon>
        <taxon>Scarabaeiformia</taxon>
        <taxon>Scarabaeidae</taxon>
        <taxon>Rutelinae</taxon>
        <taxon>Popillia</taxon>
    </lineage>
</organism>
<keyword evidence="7" id="KW-1185">Reference proteome</keyword>
<dbReference type="SUPFAM" id="SSF51735">
    <property type="entry name" value="NAD(P)-binding Rossmann-fold domains"/>
    <property type="match status" value="1"/>
</dbReference>
<evidence type="ECO:0000313" key="7">
    <source>
        <dbReference type="Proteomes" id="UP001458880"/>
    </source>
</evidence>